<dbReference type="PANTHER" id="PTHR11439">
    <property type="entry name" value="GAG-POL-RELATED RETROTRANSPOSON"/>
    <property type="match status" value="1"/>
</dbReference>
<evidence type="ECO:0000313" key="3">
    <source>
        <dbReference type="EMBL" id="CAN62192.1"/>
    </source>
</evidence>
<dbReference type="Pfam" id="PF07727">
    <property type="entry name" value="RVT_2"/>
    <property type="match status" value="1"/>
</dbReference>
<proteinExistence type="predicted"/>
<accession>A5C8R2</accession>
<dbReference type="InterPro" id="IPR043502">
    <property type="entry name" value="DNA/RNA_pol_sf"/>
</dbReference>
<feature type="domain" description="Reverse transcriptase Ty1/copia-type" evidence="2">
    <location>
        <begin position="105"/>
        <end position="348"/>
    </location>
</feature>
<protein>
    <recommendedName>
        <fullName evidence="2">Reverse transcriptase Ty1/copia-type domain-containing protein</fullName>
    </recommendedName>
</protein>
<feature type="compositionally biased region" description="Low complexity" evidence="1">
    <location>
        <begin position="8"/>
        <end position="24"/>
    </location>
</feature>
<gene>
    <name evidence="3" type="ORF">VITISV_023983</name>
</gene>
<reference evidence="3" key="1">
    <citation type="journal article" date="2007" name="PLoS ONE">
        <title>The first genome sequence of an elite grapevine cultivar (Pinot noir Vitis vinifera L.): coping with a highly heterozygous genome.</title>
        <authorList>
            <person name="Velasco R."/>
            <person name="Zharkikh A."/>
            <person name="Troggio M."/>
            <person name="Cartwright D.A."/>
            <person name="Cestaro A."/>
            <person name="Pruss D."/>
            <person name="Pindo M."/>
            <person name="FitzGerald L.M."/>
            <person name="Vezzulli S."/>
            <person name="Reid J."/>
            <person name="Malacarne G."/>
            <person name="Iliev D."/>
            <person name="Coppola G."/>
            <person name="Wardell B."/>
            <person name="Micheletti D."/>
            <person name="Macalma T."/>
            <person name="Facci M."/>
            <person name="Mitchell J.T."/>
            <person name="Perazzolli M."/>
            <person name="Eldredge G."/>
            <person name="Gatto P."/>
            <person name="Oyzerski R."/>
            <person name="Moretto M."/>
            <person name="Gutin N."/>
            <person name="Stefanini M."/>
            <person name="Chen Y."/>
            <person name="Segala C."/>
            <person name="Davenport C."/>
            <person name="Dematte L."/>
            <person name="Mraz A."/>
            <person name="Battilana J."/>
            <person name="Stormo K."/>
            <person name="Costa F."/>
            <person name="Tao Q."/>
            <person name="Si-Ammour A."/>
            <person name="Harkins T."/>
            <person name="Lackey A."/>
            <person name="Perbost C."/>
            <person name="Taillon B."/>
            <person name="Stella A."/>
            <person name="Solovyev V."/>
            <person name="Fawcett J.A."/>
            <person name="Sterck L."/>
            <person name="Vandepoele K."/>
            <person name="Grando S.M."/>
            <person name="Toppo S."/>
            <person name="Moser C."/>
            <person name="Lanchbury J."/>
            <person name="Bogden R."/>
            <person name="Skolnick M."/>
            <person name="Sgaramella V."/>
            <person name="Bhatnagar S.K."/>
            <person name="Fontana P."/>
            <person name="Gutin A."/>
            <person name="Van de Peer Y."/>
            <person name="Salamini F."/>
            <person name="Viola R."/>
        </authorList>
    </citation>
    <scope>NUCLEOTIDE SEQUENCE</scope>
</reference>
<dbReference type="InterPro" id="IPR013103">
    <property type="entry name" value="RVT_2"/>
</dbReference>
<name>A5C8R2_VITVI</name>
<dbReference type="SUPFAM" id="SSF56672">
    <property type="entry name" value="DNA/RNA polymerases"/>
    <property type="match status" value="1"/>
</dbReference>
<dbReference type="AlphaFoldDB" id="A5C8R2"/>
<dbReference type="Gene3D" id="3.30.70.270">
    <property type="match status" value="1"/>
</dbReference>
<organism evidence="3">
    <name type="scientific">Vitis vinifera</name>
    <name type="common">Grape</name>
    <dbReference type="NCBI Taxonomy" id="29760"/>
    <lineage>
        <taxon>Eukaryota</taxon>
        <taxon>Viridiplantae</taxon>
        <taxon>Streptophyta</taxon>
        <taxon>Embryophyta</taxon>
        <taxon>Tracheophyta</taxon>
        <taxon>Spermatophyta</taxon>
        <taxon>Magnoliopsida</taxon>
        <taxon>eudicotyledons</taxon>
        <taxon>Gunneridae</taxon>
        <taxon>Pentapetalae</taxon>
        <taxon>rosids</taxon>
        <taxon>Vitales</taxon>
        <taxon>Vitaceae</taxon>
        <taxon>Viteae</taxon>
        <taxon>Vitis</taxon>
    </lineage>
</organism>
<dbReference type="InterPro" id="IPR043128">
    <property type="entry name" value="Rev_trsase/Diguanyl_cyclase"/>
</dbReference>
<dbReference type="CDD" id="cd09272">
    <property type="entry name" value="RNase_HI_RT_Ty1"/>
    <property type="match status" value="1"/>
</dbReference>
<sequence length="590" mass="68019">MEQQASLEQPQESNPSSRSSEDPSGNYNPETNDDSDFPIAVRKGVRSCRKHLIYTFVSFEKLSPKFKTFVANLDNIQVPNNIQEALGSPEWKSAVYEEIHALEKNGTWEISELPAEKRPVGCKWIFTVKYNEDGSVNRFKARLVAKGFTQSYRIDYEETFAPVAKLNTVRVLLSLAANLDWPLHQLDVKNAFLNGDLAEEVYMEIPPGFETQTTRNKICKLRRSLYGLKQSPRAWFERFTKVVKKHRYSQCQTDHTLFVKHSPVGKLVVLIVYVDDIILTGDYEEEIRTIKSFLAAEFEIKDLGNLKYFLGMEIARSRKGIFVSQRKYVLDLLKETRMLGYKPTDTPMDPTTKLGAKENCAPVDKGRYQRSVGKLIYLSHTRSDIGFSVSMVSQFMNNPNEEHMEVVYRILRYLKLTPGKGLFFEKNQRRDIEVFNDADWVGLVQDRRSTSGYCTYVWGNLVTWRSKKQSVVSRSNAKAEFRVMAHDICGGLWLRRVLKELKISDEEPMKMFCDNQSAISIAKNPVHHDRTKHVEIDRHFIKEKIEEGIIKMLYVPTCFQTADILTKALPRKVFDDLSSKLGLINIYRPA</sequence>
<dbReference type="EMBL" id="AM486202">
    <property type="protein sequence ID" value="CAN62192.1"/>
    <property type="molecule type" value="Genomic_DNA"/>
</dbReference>
<dbReference type="Gene3D" id="3.10.10.10">
    <property type="entry name" value="HIV Type 1 Reverse Transcriptase, subunit A, domain 1"/>
    <property type="match status" value="1"/>
</dbReference>
<dbReference type="ExpressionAtlas" id="A5C8R2">
    <property type="expression patterns" value="baseline and differential"/>
</dbReference>
<evidence type="ECO:0000259" key="2">
    <source>
        <dbReference type="Pfam" id="PF07727"/>
    </source>
</evidence>
<evidence type="ECO:0000256" key="1">
    <source>
        <dbReference type="SAM" id="MobiDB-lite"/>
    </source>
</evidence>
<feature type="region of interest" description="Disordered" evidence="1">
    <location>
        <begin position="1"/>
        <end position="38"/>
    </location>
</feature>
<dbReference type="PANTHER" id="PTHR11439:SF486">
    <property type="entry name" value="RLK (RECEPTOR-LIKE KINASE) PROTEIN, PUTATIVE-RELATED"/>
    <property type="match status" value="1"/>
</dbReference>